<keyword evidence="1" id="KW-0812">Transmembrane</keyword>
<proteinExistence type="predicted"/>
<gene>
    <name evidence="2" type="ORF">glysoja_032950</name>
</gene>
<evidence type="ECO:0000256" key="1">
    <source>
        <dbReference type="SAM" id="Phobius"/>
    </source>
</evidence>
<dbReference type="AlphaFoldDB" id="A0A0B2RRB2"/>
<reference evidence="2" key="1">
    <citation type="submission" date="2014-07" db="EMBL/GenBank/DDBJ databases">
        <title>Identification of a novel salt tolerance gene in wild soybean by whole-genome sequencing.</title>
        <authorList>
            <person name="Lam H.-M."/>
            <person name="Qi X."/>
            <person name="Li M.-W."/>
            <person name="Liu X."/>
            <person name="Xie M."/>
            <person name="Ni M."/>
            <person name="Xu X."/>
        </authorList>
    </citation>
    <scope>NUCLEOTIDE SEQUENCE [LARGE SCALE GENOMIC DNA]</scope>
    <source>
        <tissue evidence="2">Root</tissue>
    </source>
</reference>
<evidence type="ECO:0000313" key="2">
    <source>
        <dbReference type="EMBL" id="KHN34774.1"/>
    </source>
</evidence>
<feature type="transmembrane region" description="Helical" evidence="1">
    <location>
        <begin position="31"/>
        <end position="50"/>
    </location>
</feature>
<organism evidence="2">
    <name type="scientific">Glycine soja</name>
    <name type="common">Wild soybean</name>
    <dbReference type="NCBI Taxonomy" id="3848"/>
    <lineage>
        <taxon>Eukaryota</taxon>
        <taxon>Viridiplantae</taxon>
        <taxon>Streptophyta</taxon>
        <taxon>Embryophyta</taxon>
        <taxon>Tracheophyta</taxon>
        <taxon>Spermatophyta</taxon>
        <taxon>Magnoliopsida</taxon>
        <taxon>eudicotyledons</taxon>
        <taxon>Gunneridae</taxon>
        <taxon>Pentapetalae</taxon>
        <taxon>rosids</taxon>
        <taxon>fabids</taxon>
        <taxon>Fabales</taxon>
        <taxon>Fabaceae</taxon>
        <taxon>Papilionoideae</taxon>
        <taxon>50 kb inversion clade</taxon>
        <taxon>NPAAA clade</taxon>
        <taxon>indigoferoid/millettioid clade</taxon>
        <taxon>Phaseoleae</taxon>
        <taxon>Glycine</taxon>
        <taxon>Glycine subgen. Soja</taxon>
    </lineage>
</organism>
<name>A0A0B2RRB2_GLYSO</name>
<keyword evidence="1" id="KW-1133">Transmembrane helix</keyword>
<keyword evidence="1" id="KW-0472">Membrane</keyword>
<dbReference type="Proteomes" id="UP000053555">
    <property type="component" value="Unassembled WGS sequence"/>
</dbReference>
<protein>
    <submittedName>
        <fullName evidence="2">Uncharacterized protein</fullName>
    </submittedName>
</protein>
<dbReference type="EMBL" id="KN648803">
    <property type="protein sequence ID" value="KHN34774.1"/>
    <property type="molecule type" value="Genomic_DNA"/>
</dbReference>
<accession>A0A0B2RRB2</accession>
<sequence length="118" mass="13035">MEESGSGGVWWCCSPLKMIVESLRIMSCNKVVFASIMLLTTLPLSTLVRLGRHSGRIRSDGGRPDPWVGPVGLVRVGLEPDRVEVGTLDGRSGFDRENGIQLGNTKQMMMTFHNNNYL</sequence>